<reference evidence="2" key="1">
    <citation type="submission" date="2015-02" db="EMBL/GenBank/DDBJ databases">
        <title>Complete Genome Sequencing of Pandoraea vervacti NS15 sp. nov.</title>
        <authorList>
            <person name="Chan K.-G."/>
        </authorList>
    </citation>
    <scope>NUCLEOTIDE SEQUENCE [LARGE SCALE GENOMIC DNA]</scope>
    <source>
        <strain evidence="2">NS15</strain>
    </source>
</reference>
<organism evidence="1 2">
    <name type="scientific">Pandoraea vervacti</name>
    <dbReference type="NCBI Taxonomy" id="656178"/>
    <lineage>
        <taxon>Bacteria</taxon>
        <taxon>Pseudomonadati</taxon>
        <taxon>Pseudomonadota</taxon>
        <taxon>Betaproteobacteria</taxon>
        <taxon>Burkholderiales</taxon>
        <taxon>Burkholderiaceae</taxon>
        <taxon>Pandoraea</taxon>
    </lineage>
</organism>
<sequence length="209" mass="22165">MSGLGATFDPVSPQVLISNLPASLQPSTTTFYVSPKQEAIQLQQAALMQTGKASFINELSTDSTSQLSVNDQQKMVLYGNAVEYAKTNNIQLGQALTPEQVAGLSQPIPWYVEQTVREPGCAGTGTSAAGLQHVIEEHGPEFASMGVSQSQIPEVLIQAVTKGRIVGYQGAGTGRPIYEVSINGKEQRIAITVGSNGYIVGENPRGSER</sequence>
<protein>
    <submittedName>
        <fullName evidence="1">Uncharacterized protein</fullName>
    </submittedName>
</protein>
<accession>A0ABM5T245</accession>
<keyword evidence="2" id="KW-1185">Reference proteome</keyword>
<dbReference type="RefSeq" id="WP_044457253.1">
    <property type="nucleotide sequence ID" value="NZ_CP010897.2"/>
</dbReference>
<dbReference type="EMBL" id="CP010897">
    <property type="protein sequence ID" value="AJP58942.1"/>
    <property type="molecule type" value="Genomic_DNA"/>
</dbReference>
<proteinExistence type="predicted"/>
<gene>
    <name evidence="1" type="ORF">UC34_22370</name>
</gene>
<evidence type="ECO:0000313" key="1">
    <source>
        <dbReference type="EMBL" id="AJP58942.1"/>
    </source>
</evidence>
<dbReference type="Proteomes" id="UP000035085">
    <property type="component" value="Chromosome"/>
</dbReference>
<name>A0ABM5T245_9BURK</name>
<evidence type="ECO:0000313" key="2">
    <source>
        <dbReference type="Proteomes" id="UP000035085"/>
    </source>
</evidence>